<feature type="non-terminal residue" evidence="9">
    <location>
        <position position="460"/>
    </location>
</feature>
<feature type="compositionally biased region" description="Polar residues" evidence="6">
    <location>
        <begin position="45"/>
        <end position="67"/>
    </location>
</feature>
<feature type="non-terminal residue" evidence="9">
    <location>
        <position position="1"/>
    </location>
</feature>
<feature type="region of interest" description="Disordered" evidence="6">
    <location>
        <begin position="437"/>
        <end position="460"/>
    </location>
</feature>
<evidence type="ECO:0000256" key="3">
    <source>
        <dbReference type="ARBA" id="ARBA00022771"/>
    </source>
</evidence>
<dbReference type="PANTHER" id="PTHR15835">
    <property type="entry name" value="NUCLEAR-INTERACTING PARTNER OF ALK"/>
    <property type="match status" value="1"/>
</dbReference>
<feature type="domain" description="NuBaID C-terminal" evidence="8">
    <location>
        <begin position="273"/>
        <end position="379"/>
    </location>
</feature>
<organism evidence="9 10">
    <name type="scientific">Scytalidium lignicola</name>
    <name type="common">Hyphomycete</name>
    <dbReference type="NCBI Taxonomy" id="5539"/>
    <lineage>
        <taxon>Eukaryota</taxon>
        <taxon>Fungi</taxon>
        <taxon>Dikarya</taxon>
        <taxon>Ascomycota</taxon>
        <taxon>Pezizomycotina</taxon>
        <taxon>Leotiomycetes</taxon>
        <taxon>Leotiomycetes incertae sedis</taxon>
        <taxon>Scytalidium</taxon>
    </lineage>
</organism>
<accession>A0A3E2HPF2</accession>
<evidence type="ECO:0000259" key="8">
    <source>
        <dbReference type="Pfam" id="PF08600"/>
    </source>
</evidence>
<evidence type="ECO:0008006" key="11">
    <source>
        <dbReference type="Google" id="ProtNLM"/>
    </source>
</evidence>
<name>A0A3E2HPF2_SCYLI</name>
<sequence>MNSSKRKFNALLHGLGSRPSTPRSPDVNNSPSNSPNVVAKRLRTSPDSISSRQSYQTTKVVSPSKPTRLQEASAAKAEVSETATPKYAPWDREAFLKRLKTFSSLTDWTPKPARVDEVQWAKRGWVCKKKERVRCSLCNVEILVKLNRKDVDGREEPVYIPENIEEALVDKYAELIVTSHNEDCLWRKRGCDDLIFKLPLNHAPTAIRGLQARYNELCIRSDNLPPMQNLRLPSDLDIELILSYLPTDFFSSSPSNNSTETTEEPTPPVNYAALVMALFGWQEYIHDRLGPQLGSASCHSCFRVLGLWLFKSKEATLAGEEVSGPIINCLDVAKEHRHYCPWSNPASQNGEKAANSTANPALAGWETLLRVLKNDHHLRQSGSIHARKDSSLFGPAISDLTESTSGAIRAEIDDDEARSIREEKDKERWARLRRVKNFFDSKGAKKPQKQAGDLKSGTSS</sequence>
<feature type="compositionally biased region" description="Low complexity" evidence="6">
    <location>
        <begin position="23"/>
        <end position="38"/>
    </location>
</feature>
<proteinExistence type="predicted"/>
<keyword evidence="4" id="KW-0862">Zinc</keyword>
<evidence type="ECO:0000256" key="2">
    <source>
        <dbReference type="ARBA" id="ARBA00022723"/>
    </source>
</evidence>
<comment type="caution">
    <text evidence="9">The sequence shown here is derived from an EMBL/GenBank/DDBJ whole genome shotgun (WGS) entry which is preliminary data.</text>
</comment>
<feature type="domain" description="C3HC-type" evidence="7">
    <location>
        <begin position="89"/>
        <end position="226"/>
    </location>
</feature>
<evidence type="ECO:0000313" key="9">
    <source>
        <dbReference type="EMBL" id="RFU35102.1"/>
    </source>
</evidence>
<feature type="region of interest" description="Disordered" evidence="6">
    <location>
        <begin position="1"/>
        <end position="67"/>
    </location>
</feature>
<dbReference type="InterPro" id="IPR013909">
    <property type="entry name" value="NuBaID_C"/>
</dbReference>
<gene>
    <name evidence="9" type="ORF">B7463_g1206</name>
</gene>
<dbReference type="Pfam" id="PF07967">
    <property type="entry name" value="zf-C3HC"/>
    <property type="match status" value="1"/>
</dbReference>
<dbReference type="Pfam" id="PF08600">
    <property type="entry name" value="NuBaID_C"/>
    <property type="match status" value="1"/>
</dbReference>
<dbReference type="PANTHER" id="PTHR15835:SF6">
    <property type="entry name" value="ZINC FINGER C3HC-TYPE PROTEIN 1"/>
    <property type="match status" value="1"/>
</dbReference>
<comment type="subcellular location">
    <subcellularLocation>
        <location evidence="1">Nucleus</location>
    </subcellularLocation>
</comment>
<keyword evidence="10" id="KW-1185">Reference proteome</keyword>
<dbReference type="Proteomes" id="UP000258309">
    <property type="component" value="Unassembled WGS sequence"/>
</dbReference>
<evidence type="ECO:0000256" key="5">
    <source>
        <dbReference type="ARBA" id="ARBA00023242"/>
    </source>
</evidence>
<protein>
    <recommendedName>
        <fullName evidence="11">C3HC-type domain-containing protein</fullName>
    </recommendedName>
</protein>
<dbReference type="STRING" id="5539.A0A3E2HPF2"/>
<evidence type="ECO:0000256" key="1">
    <source>
        <dbReference type="ARBA" id="ARBA00004123"/>
    </source>
</evidence>
<evidence type="ECO:0000259" key="7">
    <source>
        <dbReference type="Pfam" id="PF07967"/>
    </source>
</evidence>
<keyword evidence="5" id="KW-0539">Nucleus</keyword>
<keyword evidence="2" id="KW-0479">Metal-binding</keyword>
<dbReference type="GO" id="GO:0008270">
    <property type="term" value="F:zinc ion binding"/>
    <property type="evidence" value="ECO:0007669"/>
    <property type="project" value="UniProtKB-KW"/>
</dbReference>
<dbReference type="GO" id="GO:0005634">
    <property type="term" value="C:nucleus"/>
    <property type="evidence" value="ECO:0007669"/>
    <property type="project" value="UniProtKB-SubCell"/>
</dbReference>
<dbReference type="OMA" id="HLDYCPW"/>
<evidence type="ECO:0000256" key="4">
    <source>
        <dbReference type="ARBA" id="ARBA00022833"/>
    </source>
</evidence>
<reference evidence="9 10" key="1">
    <citation type="submission" date="2018-05" db="EMBL/GenBank/DDBJ databases">
        <title>Draft genome sequence of Scytalidium lignicola DSM 105466, a ubiquitous saprotrophic fungus.</title>
        <authorList>
            <person name="Buettner E."/>
            <person name="Gebauer A.M."/>
            <person name="Hofrichter M."/>
            <person name="Liers C."/>
            <person name="Kellner H."/>
        </authorList>
    </citation>
    <scope>NUCLEOTIDE SEQUENCE [LARGE SCALE GENOMIC DNA]</scope>
    <source>
        <strain evidence="9 10">DSM 105466</strain>
    </source>
</reference>
<evidence type="ECO:0000256" key="6">
    <source>
        <dbReference type="SAM" id="MobiDB-lite"/>
    </source>
</evidence>
<dbReference type="OrthoDB" id="2592092at2759"/>
<dbReference type="EMBL" id="NCSJ02000012">
    <property type="protein sequence ID" value="RFU35102.1"/>
    <property type="molecule type" value="Genomic_DNA"/>
</dbReference>
<evidence type="ECO:0000313" key="10">
    <source>
        <dbReference type="Proteomes" id="UP000258309"/>
    </source>
</evidence>
<dbReference type="InterPro" id="IPR012935">
    <property type="entry name" value="NuBaID_N"/>
</dbReference>
<keyword evidence="3" id="KW-0863">Zinc-finger</keyword>
<dbReference type="AlphaFoldDB" id="A0A3E2HPF2"/>